<feature type="region of interest" description="Disordered" evidence="1">
    <location>
        <begin position="190"/>
        <end position="218"/>
    </location>
</feature>
<organism evidence="3 4">
    <name type="scientific">Vitis vinifera</name>
    <name type="common">Grape</name>
    <dbReference type="NCBI Taxonomy" id="29760"/>
    <lineage>
        <taxon>Eukaryota</taxon>
        <taxon>Viridiplantae</taxon>
        <taxon>Streptophyta</taxon>
        <taxon>Embryophyta</taxon>
        <taxon>Tracheophyta</taxon>
        <taxon>Spermatophyta</taxon>
        <taxon>Magnoliopsida</taxon>
        <taxon>eudicotyledons</taxon>
        <taxon>Gunneridae</taxon>
        <taxon>Pentapetalae</taxon>
        <taxon>rosids</taxon>
        <taxon>Vitales</taxon>
        <taxon>Vitaceae</taxon>
        <taxon>Viteae</taxon>
        <taxon>Vitis</taxon>
    </lineage>
</organism>
<feature type="compositionally biased region" description="Polar residues" evidence="1">
    <location>
        <begin position="195"/>
        <end position="218"/>
    </location>
</feature>
<evidence type="ECO:0000313" key="3">
    <source>
        <dbReference type="EMBL" id="RVW31627.1"/>
    </source>
</evidence>
<dbReference type="CDD" id="cd09272">
    <property type="entry name" value="RNase_HI_RT_Ty1"/>
    <property type="match status" value="1"/>
</dbReference>
<comment type="caution">
    <text evidence="3">The sequence shown here is derived from an EMBL/GenBank/DDBJ whole genome shotgun (WGS) entry which is preliminary data.</text>
</comment>
<evidence type="ECO:0000259" key="2">
    <source>
        <dbReference type="Pfam" id="PF07727"/>
    </source>
</evidence>
<evidence type="ECO:0000313" key="4">
    <source>
        <dbReference type="Proteomes" id="UP000288805"/>
    </source>
</evidence>
<dbReference type="PANTHER" id="PTHR11439:SF440">
    <property type="entry name" value="INTEGRASE CATALYTIC DOMAIN-CONTAINING PROTEIN"/>
    <property type="match status" value="1"/>
</dbReference>
<protein>
    <submittedName>
        <fullName evidence="3">Copia protein</fullName>
    </submittedName>
</protein>
<evidence type="ECO:0000256" key="1">
    <source>
        <dbReference type="SAM" id="MobiDB-lite"/>
    </source>
</evidence>
<dbReference type="EMBL" id="QGNW01001746">
    <property type="protein sequence ID" value="RVW31627.1"/>
    <property type="molecule type" value="Genomic_DNA"/>
</dbReference>
<accession>A0A438D844</accession>
<reference evidence="3 4" key="1">
    <citation type="journal article" date="2018" name="PLoS Genet.">
        <title>Population sequencing reveals clonal diversity and ancestral inbreeding in the grapevine cultivar Chardonnay.</title>
        <authorList>
            <person name="Roach M.J."/>
            <person name="Johnson D.L."/>
            <person name="Bohlmann J."/>
            <person name="van Vuuren H.J."/>
            <person name="Jones S.J."/>
            <person name="Pretorius I.S."/>
            <person name="Schmidt S.A."/>
            <person name="Borneman A.R."/>
        </authorList>
    </citation>
    <scope>NUCLEOTIDE SEQUENCE [LARGE SCALE GENOMIC DNA]</scope>
    <source>
        <strain evidence="4">cv. Chardonnay</strain>
        <tissue evidence="3">Leaf</tissue>
    </source>
</reference>
<proteinExistence type="predicted"/>
<gene>
    <name evidence="3" type="primary">GIP_79</name>
    <name evidence="3" type="ORF">CK203_092727</name>
</gene>
<dbReference type="Pfam" id="PF07727">
    <property type="entry name" value="RVT_2"/>
    <property type="match status" value="1"/>
</dbReference>
<dbReference type="Proteomes" id="UP000288805">
    <property type="component" value="Unassembled WGS sequence"/>
</dbReference>
<name>A0A438D844_VITVI</name>
<feature type="domain" description="Reverse transcriptase Ty1/copia-type" evidence="2">
    <location>
        <begin position="449"/>
        <end position="503"/>
    </location>
</feature>
<sequence length="662" mass="74859">MDVNESERVVSKLHEPYTLESLELWKIPMAKTAITGSSRRDDSISTTFDQSHANQSITTFPSGDNNSLQITAHRLNAKAPAATDPAYKIWFVENSIVHAWLINLMEPRISCRYLFLKTAKDVWDTAQRMYFDLSNVSQDLLLDKNSMCATCTVKQRQNLEKERVHHGHTKDICWKIHGKPANWVPQRQTEGRGFQAQSNQDKQGIDPSTQHQSTNSSIPLRKEQLEQFYRLLNPSPAPSLSTPDLGSCSIAQFGNHSALTSLVHSKELWIIDSGASDHMIGENRDREAPMWDWDTIALPISEIPLQPAHSPTVPVPAETLSQHSPTVLVPATRADPTVPNQQKLQVYSWKKSSQGNKPLMSTVHYPESEPMLGTGSSSSSNPETISNRLDEPIALRKGVRTIEDALAVPEWKNAVLEEMRALEKNDTWSLVELPQGKGVIECKRVFTVKTFAPVAKLNTICVLLALVANLDWPLYQLDVKNAFLNGELEEEVYMSLPPDFEEIKRAKWYLKKNSGKGLFFGKNEDRRVEVFTEADWAGSIIYRKSISGAEAEYRAMAHGICEAIWIKRLLEELKISCEFPMQLYCDNKATISIARNPIHHDRIKHVEVDRHFITEKLENEVINIKYIPTDQQVADIFTKGPPRPAFNFLTSKLGLIDIYNQA</sequence>
<dbReference type="PANTHER" id="PTHR11439">
    <property type="entry name" value="GAG-POL-RELATED RETROTRANSPOSON"/>
    <property type="match status" value="1"/>
</dbReference>
<dbReference type="AlphaFoldDB" id="A0A438D844"/>
<dbReference type="InterPro" id="IPR013103">
    <property type="entry name" value="RVT_2"/>
</dbReference>